<feature type="transmembrane region" description="Helical" evidence="6">
    <location>
        <begin position="24"/>
        <end position="51"/>
    </location>
</feature>
<dbReference type="AlphaFoldDB" id="A0A1X2LWQ6"/>
<feature type="transmembrane region" description="Helical" evidence="6">
    <location>
        <begin position="123"/>
        <end position="143"/>
    </location>
</feature>
<dbReference type="RefSeq" id="WP_085324433.1">
    <property type="nucleotide sequence ID" value="NZ_NCXP01000006.1"/>
</dbReference>
<dbReference type="SUPFAM" id="SSF103473">
    <property type="entry name" value="MFS general substrate transporter"/>
    <property type="match status" value="1"/>
</dbReference>
<dbReference type="PANTHER" id="PTHR23519">
    <property type="entry name" value="AUTOPHAGY-RELATED PROTEIN 22"/>
    <property type="match status" value="1"/>
</dbReference>
<feature type="transmembrane region" description="Helical" evidence="6">
    <location>
        <begin position="71"/>
        <end position="90"/>
    </location>
</feature>
<dbReference type="InterPro" id="IPR050495">
    <property type="entry name" value="ATG22/LtaA_families"/>
</dbReference>
<dbReference type="Gene3D" id="1.20.1250.20">
    <property type="entry name" value="MFS general substrate transporter like domains"/>
    <property type="match status" value="1"/>
</dbReference>
<gene>
    <name evidence="7" type="ORF">B8W66_07655</name>
</gene>
<dbReference type="InterPro" id="IPR024671">
    <property type="entry name" value="Atg22-like"/>
</dbReference>
<name>A0A1X2LWQ6_9MYCO</name>
<feature type="transmembrane region" description="Helical" evidence="6">
    <location>
        <begin position="164"/>
        <end position="185"/>
    </location>
</feature>
<dbReference type="STRING" id="1430326.B8W66_07655"/>
<evidence type="ECO:0000256" key="4">
    <source>
        <dbReference type="ARBA" id="ARBA00022989"/>
    </source>
</evidence>
<reference evidence="7 8" key="1">
    <citation type="submission" date="2017-04" db="EMBL/GenBank/DDBJ databases">
        <title>The new phylogeny of genus Mycobacterium.</title>
        <authorList>
            <person name="Tortoli E."/>
            <person name="Trovato A."/>
            <person name="Cirillo D.M."/>
        </authorList>
    </citation>
    <scope>NUCLEOTIDE SEQUENCE [LARGE SCALE GENOMIC DNA]</scope>
    <source>
        <strain evidence="7 8">TBL 1200985</strain>
    </source>
</reference>
<feature type="transmembrane region" description="Helical" evidence="6">
    <location>
        <begin position="392"/>
        <end position="411"/>
    </location>
</feature>
<feature type="transmembrane region" description="Helical" evidence="6">
    <location>
        <begin position="334"/>
        <end position="351"/>
    </location>
</feature>
<organism evidence="7 8">
    <name type="scientific">Mycobacterium decipiens</name>
    <dbReference type="NCBI Taxonomy" id="1430326"/>
    <lineage>
        <taxon>Bacteria</taxon>
        <taxon>Bacillati</taxon>
        <taxon>Actinomycetota</taxon>
        <taxon>Actinomycetes</taxon>
        <taxon>Mycobacteriales</taxon>
        <taxon>Mycobacteriaceae</taxon>
        <taxon>Mycobacterium</taxon>
    </lineage>
</organism>
<evidence type="ECO:0000256" key="1">
    <source>
        <dbReference type="ARBA" id="ARBA00004127"/>
    </source>
</evidence>
<proteinExistence type="predicted"/>
<keyword evidence="2" id="KW-0813">Transport</keyword>
<feature type="transmembrane region" description="Helical" evidence="6">
    <location>
        <begin position="205"/>
        <end position="227"/>
    </location>
</feature>
<dbReference type="InterPro" id="IPR036259">
    <property type="entry name" value="MFS_trans_sf"/>
</dbReference>
<evidence type="ECO:0000313" key="7">
    <source>
        <dbReference type="EMBL" id="OSC41603.1"/>
    </source>
</evidence>
<evidence type="ECO:0000256" key="3">
    <source>
        <dbReference type="ARBA" id="ARBA00022692"/>
    </source>
</evidence>
<feature type="transmembrane region" description="Helical" evidence="6">
    <location>
        <begin position="417"/>
        <end position="440"/>
    </location>
</feature>
<feature type="transmembrane region" description="Helical" evidence="6">
    <location>
        <begin position="268"/>
        <end position="292"/>
    </location>
</feature>
<dbReference type="Proteomes" id="UP000193247">
    <property type="component" value="Unassembled WGS sequence"/>
</dbReference>
<evidence type="ECO:0000256" key="6">
    <source>
        <dbReference type="SAM" id="Phobius"/>
    </source>
</evidence>
<comment type="caution">
    <text evidence="7">The sequence shown here is derived from an EMBL/GenBank/DDBJ whole genome shotgun (WGS) entry which is preliminary data.</text>
</comment>
<evidence type="ECO:0000256" key="5">
    <source>
        <dbReference type="ARBA" id="ARBA00023136"/>
    </source>
</evidence>
<sequence length="456" mass="48159">MSHSESGSASRRVERRDTPARSPVLAWALWDCGSTGLNAIVGTFVFTVYLTDRVGQSPAGGTSPESWLGRTLAIAGLAIAVLAPVLGVWVESPRRRRVVLGGLTSLVVTLTASMSLIRDDPRYLLPGLALLAATVASSDLASVPYNAMLRQFCTPQTAGRISGFGWAAGYVGSVLLLVVVYLGFMSGTGPARGLLRLPTQDGWNVRATMLMTAAWLALFALPLLLFAHRLPESGPQTGPVSPPPMSMLGGYRKLWLDITAEWRRDRNLVYFLVASAVFRDGLAAMFVFGAVLGVNVYGLSQADVLVFGVAACVVAALGAVVGGLIDHRIGSKRVIVGSLTAIIAMALTLLALSGPLAFWVCALLLCLFIGPSQSSSRALLLQMAQHGKEGVAFGLYTMTGRAVSFLAPWMFSVFVDVFHAVRAGLGGVCLVLILGLLLMLRVRVGRHGGAVAAEPI</sequence>
<keyword evidence="3 6" id="KW-0812">Transmembrane</keyword>
<comment type="subcellular location">
    <subcellularLocation>
        <location evidence="1">Endomembrane system</location>
        <topology evidence="1">Multi-pass membrane protein</topology>
    </subcellularLocation>
</comment>
<dbReference type="Pfam" id="PF11700">
    <property type="entry name" value="ATG22"/>
    <property type="match status" value="1"/>
</dbReference>
<accession>A0A1X2LWQ6</accession>
<evidence type="ECO:0000256" key="2">
    <source>
        <dbReference type="ARBA" id="ARBA00022448"/>
    </source>
</evidence>
<keyword evidence="5 6" id="KW-0472">Membrane</keyword>
<dbReference type="OrthoDB" id="9768783at2"/>
<evidence type="ECO:0008006" key="9">
    <source>
        <dbReference type="Google" id="ProtNLM"/>
    </source>
</evidence>
<feature type="transmembrane region" description="Helical" evidence="6">
    <location>
        <begin position="304"/>
        <end position="325"/>
    </location>
</feature>
<protein>
    <recommendedName>
        <fullName evidence="9">MFS transporter</fullName>
    </recommendedName>
</protein>
<dbReference type="GO" id="GO:0012505">
    <property type="term" value="C:endomembrane system"/>
    <property type="evidence" value="ECO:0007669"/>
    <property type="project" value="UniProtKB-SubCell"/>
</dbReference>
<evidence type="ECO:0000313" key="8">
    <source>
        <dbReference type="Proteomes" id="UP000193247"/>
    </source>
</evidence>
<keyword evidence="4 6" id="KW-1133">Transmembrane helix</keyword>
<dbReference type="EMBL" id="NCXP01000006">
    <property type="protein sequence ID" value="OSC41603.1"/>
    <property type="molecule type" value="Genomic_DNA"/>
</dbReference>
<feature type="transmembrane region" description="Helical" evidence="6">
    <location>
        <begin position="357"/>
        <end position="380"/>
    </location>
</feature>
<dbReference type="PANTHER" id="PTHR23519:SF1">
    <property type="entry name" value="AUTOPHAGY-RELATED PROTEIN 22"/>
    <property type="match status" value="1"/>
</dbReference>
<feature type="transmembrane region" description="Helical" evidence="6">
    <location>
        <begin position="97"/>
        <end position="117"/>
    </location>
</feature>
<keyword evidence="8" id="KW-1185">Reference proteome</keyword>